<evidence type="ECO:0000313" key="4">
    <source>
        <dbReference type="Proteomes" id="UP001165121"/>
    </source>
</evidence>
<gene>
    <name evidence="3" type="ORF">Pfra01_001394400</name>
</gene>
<dbReference type="Proteomes" id="UP001165121">
    <property type="component" value="Unassembled WGS sequence"/>
</dbReference>
<organism evidence="3 4">
    <name type="scientific">Phytophthora fragariaefolia</name>
    <dbReference type="NCBI Taxonomy" id="1490495"/>
    <lineage>
        <taxon>Eukaryota</taxon>
        <taxon>Sar</taxon>
        <taxon>Stramenopiles</taxon>
        <taxon>Oomycota</taxon>
        <taxon>Peronosporomycetes</taxon>
        <taxon>Peronosporales</taxon>
        <taxon>Peronosporaceae</taxon>
        <taxon>Phytophthora</taxon>
    </lineage>
</organism>
<dbReference type="AlphaFoldDB" id="A0A9W6XP92"/>
<accession>A0A9W6XP92</accession>
<evidence type="ECO:0000256" key="2">
    <source>
        <dbReference type="SAM" id="MobiDB-lite"/>
    </source>
</evidence>
<feature type="region of interest" description="Disordered" evidence="2">
    <location>
        <begin position="145"/>
        <end position="167"/>
    </location>
</feature>
<feature type="region of interest" description="Disordered" evidence="2">
    <location>
        <begin position="25"/>
        <end position="67"/>
    </location>
</feature>
<dbReference type="EMBL" id="BSXT01001450">
    <property type="protein sequence ID" value="GMF42505.1"/>
    <property type="molecule type" value="Genomic_DNA"/>
</dbReference>
<keyword evidence="4" id="KW-1185">Reference proteome</keyword>
<feature type="coiled-coil region" evidence="1">
    <location>
        <begin position="73"/>
        <end position="117"/>
    </location>
</feature>
<protein>
    <submittedName>
        <fullName evidence="3">Unnamed protein product</fullName>
    </submittedName>
</protein>
<reference evidence="3" key="1">
    <citation type="submission" date="2023-04" db="EMBL/GenBank/DDBJ databases">
        <title>Phytophthora fragariaefolia NBRC 109709.</title>
        <authorList>
            <person name="Ichikawa N."/>
            <person name="Sato H."/>
            <person name="Tonouchi N."/>
        </authorList>
    </citation>
    <scope>NUCLEOTIDE SEQUENCE</scope>
    <source>
        <strain evidence="3">NBRC 109709</strain>
    </source>
</reference>
<name>A0A9W6XP92_9STRA</name>
<sequence length="210" mass="23966">MPVATGFWTMNKRSERFGPASTTLLVVPIQSGSPRMKDREKQAKSSRQSSELPNKELNTSSEAKTQSFQDQVLEELRKLKEAQRIEFEVFERLQREKDEVEHKARLLEQKLRKQQIQLLSKELNPTRTANGFPKTNAWEEIADEDNNAHPNVRDGNNSDELSSGEPIDGENIEVFDWEDVTESPPPYCTIASPAVRMLVPMTSPKTRILT</sequence>
<evidence type="ECO:0000313" key="3">
    <source>
        <dbReference type="EMBL" id="GMF42505.1"/>
    </source>
</evidence>
<proteinExistence type="predicted"/>
<feature type="compositionally biased region" description="Polar residues" evidence="2">
    <location>
        <begin position="45"/>
        <end position="67"/>
    </location>
</feature>
<evidence type="ECO:0000256" key="1">
    <source>
        <dbReference type="SAM" id="Coils"/>
    </source>
</evidence>
<comment type="caution">
    <text evidence="3">The sequence shown here is derived from an EMBL/GenBank/DDBJ whole genome shotgun (WGS) entry which is preliminary data.</text>
</comment>
<keyword evidence="1" id="KW-0175">Coiled coil</keyword>
<dbReference type="OrthoDB" id="10672079at2759"/>